<dbReference type="NCBIfam" id="TIGR00229">
    <property type="entry name" value="sensory_box"/>
    <property type="match status" value="2"/>
</dbReference>
<gene>
    <name evidence="8" type="ORF">CLV96_0228</name>
</gene>
<dbReference type="InterPro" id="IPR052162">
    <property type="entry name" value="Sensor_kinase/Photoreceptor"/>
</dbReference>
<dbReference type="RefSeq" id="WP_004784012.1">
    <property type="nucleotide sequence ID" value="NZ_SORO01000001.1"/>
</dbReference>
<dbReference type="Pfam" id="PF13188">
    <property type="entry name" value="PAS_8"/>
    <property type="match status" value="1"/>
</dbReference>
<dbReference type="GeneID" id="79825586"/>
<dbReference type="STRING" id="1193051.LEP1GSC017_3742"/>
<dbReference type="EMBL" id="SORO01000001">
    <property type="protein sequence ID" value="TDY71270.1"/>
    <property type="molecule type" value="Genomic_DNA"/>
</dbReference>
<feature type="domain" description="Histidine kinase" evidence="6">
    <location>
        <begin position="409"/>
        <end position="606"/>
    </location>
</feature>
<dbReference type="Gene3D" id="3.30.565.10">
    <property type="entry name" value="Histidine kinase-like ATPase, C-terminal domain"/>
    <property type="match status" value="1"/>
</dbReference>
<evidence type="ECO:0000259" key="7">
    <source>
        <dbReference type="PROSITE" id="PS50112"/>
    </source>
</evidence>
<dbReference type="Gene3D" id="1.10.287.130">
    <property type="match status" value="1"/>
</dbReference>
<dbReference type="SUPFAM" id="SSF47384">
    <property type="entry name" value="Homodimeric domain of signal transducing histidine kinase"/>
    <property type="match status" value="1"/>
</dbReference>
<dbReference type="GO" id="GO:0000155">
    <property type="term" value="F:phosphorelay sensor kinase activity"/>
    <property type="evidence" value="ECO:0007669"/>
    <property type="project" value="InterPro"/>
</dbReference>
<evidence type="ECO:0000256" key="1">
    <source>
        <dbReference type="ARBA" id="ARBA00000085"/>
    </source>
</evidence>
<dbReference type="PROSITE" id="PS50112">
    <property type="entry name" value="PAS"/>
    <property type="match status" value="1"/>
</dbReference>
<comment type="catalytic activity">
    <reaction evidence="1">
        <text>ATP + protein L-histidine = ADP + protein N-phospho-L-histidine.</text>
        <dbReference type="EC" id="2.7.13.3"/>
    </reaction>
</comment>
<dbReference type="PANTHER" id="PTHR43304:SF1">
    <property type="entry name" value="PAC DOMAIN-CONTAINING PROTEIN"/>
    <property type="match status" value="1"/>
</dbReference>
<dbReference type="InterPro" id="IPR003594">
    <property type="entry name" value="HATPase_dom"/>
</dbReference>
<accession>A0A4R8MPV2</accession>
<evidence type="ECO:0000313" key="9">
    <source>
        <dbReference type="Proteomes" id="UP000294684"/>
    </source>
</evidence>
<dbReference type="InterPro" id="IPR000014">
    <property type="entry name" value="PAS"/>
</dbReference>
<dbReference type="AlphaFoldDB" id="A0A4R8MPV2"/>
<name>A0A4R8MPV2_LEPME</name>
<dbReference type="PANTHER" id="PTHR43304">
    <property type="entry name" value="PHYTOCHROME-LIKE PROTEIN CPH1"/>
    <property type="match status" value="1"/>
</dbReference>
<dbReference type="SUPFAM" id="SSF55785">
    <property type="entry name" value="PYP-like sensor domain (PAS domain)"/>
    <property type="match status" value="2"/>
</dbReference>
<evidence type="ECO:0000259" key="6">
    <source>
        <dbReference type="PROSITE" id="PS50109"/>
    </source>
</evidence>
<dbReference type="Pfam" id="PF13426">
    <property type="entry name" value="PAS_9"/>
    <property type="match status" value="1"/>
</dbReference>
<dbReference type="InterPro" id="IPR004358">
    <property type="entry name" value="Sig_transdc_His_kin-like_C"/>
</dbReference>
<evidence type="ECO:0000313" key="8">
    <source>
        <dbReference type="EMBL" id="TDY71270.1"/>
    </source>
</evidence>
<sequence>MLPSLSTSDSIWHTAFSASPIGMALTDMQTGLYVDANEVYCTWLGRTREEVIGKSTLDLGIYSNVNDREYILAGLKRDGYVLNLEVPLVAKTGATVTILFSGRIVENGKYLLSAGQNITALKEKEYLAAVLQSELVISKELFESVFRLNPAAVSLSNAETGQYDDVNEAYCRLIGFSREEIVGKTSHELNIWITKLDRARLLEEVQKKGWSTGLEASIRTKTGEIRHVVSGNTILNNHGRPTLLAILIDITESKQNKEALEFAVKERTKELNRILEDLQKTQDQLILSEKMATLGQLVASVAHEINNPLAAISAFSEQIHNRMGNFGTRLFQIKECFSKYSEKEINEIISWVIELFTIKPKTYVFAESRKAKKTLEALFVDLGIETAYDLADRIVDLGVSDFIIENQNMLSHFKSSPILELVLSELNTLRSVESIRLAVERTSKIVYSLKNYGRFDRNEAKSDINVVDTIETVLTLYQNKMKTGVECIRLYNANPVLAGYPDELIQIWTNLIYNALQAMAFKGILTIQVDELETEIIVRIQDNGPGIPPAIQKRIFEPFYTTKEKGEGTGLGLGIVKQSVEERHRGRILFQSEPGHTEFQVYLPKP</sequence>
<keyword evidence="5" id="KW-0418">Kinase</keyword>
<dbReference type="CDD" id="cd00130">
    <property type="entry name" value="PAS"/>
    <property type="match status" value="2"/>
</dbReference>
<dbReference type="Gene3D" id="3.30.450.20">
    <property type="entry name" value="PAS domain"/>
    <property type="match status" value="2"/>
</dbReference>
<dbReference type="InterPro" id="IPR036097">
    <property type="entry name" value="HisK_dim/P_sf"/>
</dbReference>
<dbReference type="SMART" id="SM00387">
    <property type="entry name" value="HATPase_c"/>
    <property type="match status" value="1"/>
</dbReference>
<dbReference type="Proteomes" id="UP000294684">
    <property type="component" value="Unassembled WGS sequence"/>
</dbReference>
<dbReference type="InterPro" id="IPR005467">
    <property type="entry name" value="His_kinase_dom"/>
</dbReference>
<dbReference type="OrthoDB" id="2521613at2"/>
<comment type="caution">
    <text evidence="8">The sequence shown here is derived from an EMBL/GenBank/DDBJ whole genome shotgun (WGS) entry which is preliminary data.</text>
</comment>
<feature type="domain" description="PAS" evidence="7">
    <location>
        <begin position="138"/>
        <end position="185"/>
    </location>
</feature>
<evidence type="ECO:0000256" key="4">
    <source>
        <dbReference type="ARBA" id="ARBA00022679"/>
    </source>
</evidence>
<protein>
    <recommendedName>
        <fullName evidence="2">histidine kinase</fullName>
        <ecNumber evidence="2">2.7.13.3</ecNumber>
    </recommendedName>
</protein>
<dbReference type="InterPro" id="IPR035965">
    <property type="entry name" value="PAS-like_dom_sf"/>
</dbReference>
<evidence type="ECO:0000256" key="5">
    <source>
        <dbReference type="ARBA" id="ARBA00022777"/>
    </source>
</evidence>
<dbReference type="CDD" id="cd00082">
    <property type="entry name" value="HisKA"/>
    <property type="match status" value="1"/>
</dbReference>
<keyword evidence="9" id="KW-1185">Reference proteome</keyword>
<evidence type="ECO:0000256" key="3">
    <source>
        <dbReference type="ARBA" id="ARBA00022553"/>
    </source>
</evidence>
<reference evidence="8 9" key="1">
    <citation type="submission" date="2019-03" db="EMBL/GenBank/DDBJ databases">
        <title>Genomic Encyclopedia of Archaeal and Bacterial Type Strains, Phase II (KMG-II): from individual species to whole genera.</title>
        <authorList>
            <person name="Goeker M."/>
        </authorList>
    </citation>
    <scope>NUCLEOTIDE SEQUENCE [LARGE SCALE GENOMIC DNA]</scope>
    <source>
        <strain evidence="8 9">DSM 21537</strain>
    </source>
</reference>
<evidence type="ECO:0000256" key="2">
    <source>
        <dbReference type="ARBA" id="ARBA00012438"/>
    </source>
</evidence>
<dbReference type="PRINTS" id="PR00344">
    <property type="entry name" value="BCTRLSENSOR"/>
</dbReference>
<dbReference type="SMART" id="SM00091">
    <property type="entry name" value="PAS"/>
    <property type="match status" value="2"/>
</dbReference>
<dbReference type="InterPro" id="IPR003661">
    <property type="entry name" value="HisK_dim/P_dom"/>
</dbReference>
<dbReference type="Pfam" id="PF02518">
    <property type="entry name" value="HATPase_c"/>
    <property type="match status" value="1"/>
</dbReference>
<dbReference type="PROSITE" id="PS50109">
    <property type="entry name" value="HIS_KIN"/>
    <property type="match status" value="1"/>
</dbReference>
<organism evidence="8 9">
    <name type="scientific">Leptospira meyeri</name>
    <dbReference type="NCBI Taxonomy" id="29508"/>
    <lineage>
        <taxon>Bacteria</taxon>
        <taxon>Pseudomonadati</taxon>
        <taxon>Spirochaetota</taxon>
        <taxon>Spirochaetia</taxon>
        <taxon>Leptospirales</taxon>
        <taxon>Leptospiraceae</taxon>
        <taxon>Leptospira</taxon>
    </lineage>
</organism>
<dbReference type="InterPro" id="IPR036890">
    <property type="entry name" value="HATPase_C_sf"/>
</dbReference>
<dbReference type="EC" id="2.7.13.3" evidence="2"/>
<proteinExistence type="predicted"/>
<keyword evidence="4" id="KW-0808">Transferase</keyword>
<keyword evidence="3" id="KW-0597">Phosphoprotein</keyword>
<dbReference type="SUPFAM" id="SSF55874">
    <property type="entry name" value="ATPase domain of HSP90 chaperone/DNA topoisomerase II/histidine kinase"/>
    <property type="match status" value="1"/>
</dbReference>